<keyword evidence="3" id="KW-1185">Reference proteome</keyword>
<reference evidence="2 3" key="1">
    <citation type="submission" date="2023-07" db="EMBL/GenBank/DDBJ databases">
        <title>Description of novel actinomycetes strains, isolated from tidal flat sediment.</title>
        <authorList>
            <person name="Lu C."/>
        </authorList>
    </citation>
    <scope>NUCLEOTIDE SEQUENCE [LARGE SCALE GENOMIC DNA]</scope>
    <source>
        <strain evidence="2 3">SYSU T00b441</strain>
    </source>
</reference>
<feature type="region of interest" description="Disordered" evidence="1">
    <location>
        <begin position="146"/>
        <end position="209"/>
    </location>
</feature>
<dbReference type="EMBL" id="JAUQYP010000001">
    <property type="protein sequence ID" value="MDO8107138.1"/>
    <property type="molecule type" value="Genomic_DNA"/>
</dbReference>
<evidence type="ECO:0000256" key="1">
    <source>
        <dbReference type="SAM" id="MobiDB-lite"/>
    </source>
</evidence>
<dbReference type="SUPFAM" id="SSF46785">
    <property type="entry name" value="Winged helix' DNA-binding domain"/>
    <property type="match status" value="1"/>
</dbReference>
<organism evidence="2 3">
    <name type="scientific">Actinotalea lenta</name>
    <dbReference type="NCBI Taxonomy" id="3064654"/>
    <lineage>
        <taxon>Bacteria</taxon>
        <taxon>Bacillati</taxon>
        <taxon>Actinomycetota</taxon>
        <taxon>Actinomycetes</taxon>
        <taxon>Micrococcales</taxon>
        <taxon>Cellulomonadaceae</taxon>
        <taxon>Actinotalea</taxon>
    </lineage>
</organism>
<dbReference type="InterPro" id="IPR036390">
    <property type="entry name" value="WH_DNA-bd_sf"/>
</dbReference>
<evidence type="ECO:0000313" key="2">
    <source>
        <dbReference type="EMBL" id="MDO8107138.1"/>
    </source>
</evidence>
<dbReference type="Proteomes" id="UP001232536">
    <property type="component" value="Unassembled WGS sequence"/>
</dbReference>
<gene>
    <name evidence="2" type="ORF">Q6348_08005</name>
</gene>
<proteinExistence type="predicted"/>
<evidence type="ECO:0000313" key="3">
    <source>
        <dbReference type="Proteomes" id="UP001232536"/>
    </source>
</evidence>
<name>A0ABT9DAH4_9CELL</name>
<evidence type="ECO:0008006" key="4">
    <source>
        <dbReference type="Google" id="ProtNLM"/>
    </source>
</evidence>
<dbReference type="RefSeq" id="WP_304600772.1">
    <property type="nucleotide sequence ID" value="NZ_JAUQYP010000001.1"/>
</dbReference>
<comment type="caution">
    <text evidence="2">The sequence shown here is derived from an EMBL/GenBank/DDBJ whole genome shotgun (WGS) entry which is preliminary data.</text>
</comment>
<sequence length="371" mass="39631">MPGGFRVRVSRRHEARQSVVARAIPEGSSRAPSQRAFLEAVAACGALDELRADGRATVLEVARHLAWWADWDTITSRPTWAVLCERTGRSRATVARALARLRAVGLVGVVATGRSAAYQPAARDAGVAEAAVYVLCVPSPLAAVDEDETPTGLPAVSGTHPPRARESEPPSEPLRGRLSAPAARGAGLERVDGPVGRPAGGDRPGLRRKDDRMAAALALSRAVRARTPALRGISERYVAWVVRDFADAGWSAGELLAAIDRRPDGRPWPYDGATGIDPHNLAAWLTWRLSAWRDKTGAPMASPGQVAAAEARERLAAQLAERARRDAAAAERNAAGAVRDALGPGHLEARRVLDELARARSRRPRGTWRAP</sequence>
<accession>A0ABT9DAH4</accession>
<protein>
    <recommendedName>
        <fullName evidence="4">Helix-turn-helix domain-containing protein</fullName>
    </recommendedName>
</protein>